<dbReference type="NCBIfam" id="TIGR00066">
    <property type="entry name" value="g_glut_trans"/>
    <property type="match status" value="1"/>
</dbReference>
<keyword evidence="5 12" id="KW-0808">Transferase</keyword>
<evidence type="ECO:0000256" key="8">
    <source>
        <dbReference type="ARBA" id="ARBA00023315"/>
    </source>
</evidence>
<organism evidence="13 14">
    <name type="scientific">Rosa chinensis</name>
    <name type="common">China rose</name>
    <dbReference type="NCBI Taxonomy" id="74649"/>
    <lineage>
        <taxon>Eukaryota</taxon>
        <taxon>Viridiplantae</taxon>
        <taxon>Streptophyta</taxon>
        <taxon>Embryophyta</taxon>
        <taxon>Tracheophyta</taxon>
        <taxon>Spermatophyta</taxon>
        <taxon>Magnoliopsida</taxon>
        <taxon>eudicotyledons</taxon>
        <taxon>Gunneridae</taxon>
        <taxon>Pentapetalae</taxon>
        <taxon>rosids</taxon>
        <taxon>fabids</taxon>
        <taxon>Rosales</taxon>
        <taxon>Rosaceae</taxon>
        <taxon>Rosoideae</taxon>
        <taxon>Rosoideae incertae sedis</taxon>
        <taxon>Rosa</taxon>
    </lineage>
</organism>
<accession>A0A2P6RR44</accession>
<dbReference type="EC" id="2.3.2.2" evidence="12"/>
<dbReference type="InterPro" id="IPR043137">
    <property type="entry name" value="GGT_ssub_C"/>
</dbReference>
<proteinExistence type="inferred from homology"/>
<dbReference type="Proteomes" id="UP000238479">
    <property type="component" value="Chromosome 2"/>
</dbReference>
<comment type="function">
    <text evidence="12">Cleaves the gamma-glutamyl peptide bond of glutathione and glutathione conjugates.</text>
</comment>
<evidence type="ECO:0000256" key="1">
    <source>
        <dbReference type="ARBA" id="ARBA00001049"/>
    </source>
</evidence>
<feature type="binding site" evidence="11">
    <location>
        <position position="430"/>
    </location>
    <ligand>
        <name>L-glutamate</name>
        <dbReference type="ChEBI" id="CHEBI:29985"/>
    </ligand>
</feature>
<dbReference type="Gramene" id="PRQ48906">
    <property type="protein sequence ID" value="PRQ48906"/>
    <property type="gene ID" value="RchiOBHm_Chr2g0115961"/>
</dbReference>
<dbReference type="PRINTS" id="PR01210">
    <property type="entry name" value="GGTRANSPTASE"/>
</dbReference>
<dbReference type="Pfam" id="PF01019">
    <property type="entry name" value="G_glu_transpept"/>
    <property type="match status" value="1"/>
</dbReference>
<dbReference type="AlphaFoldDB" id="A0A2P6RR44"/>
<evidence type="ECO:0000256" key="6">
    <source>
        <dbReference type="ARBA" id="ARBA00022801"/>
    </source>
</evidence>
<comment type="caution">
    <text evidence="13">The sequence shown here is derived from an EMBL/GenBank/DDBJ whole genome shotgun (WGS) entry which is preliminary data.</text>
</comment>
<feature type="active site" description="Nucleophile" evidence="10">
    <location>
        <position position="388"/>
    </location>
</feature>
<comment type="catalytic activity">
    <reaction evidence="9 12">
        <text>an N-terminal (5-L-glutamyl)-[peptide] + an alpha-amino acid = 5-L-glutamyl amino acid + an N-terminal L-alpha-aminoacyl-[peptide]</text>
        <dbReference type="Rhea" id="RHEA:23904"/>
        <dbReference type="Rhea" id="RHEA-COMP:9780"/>
        <dbReference type="Rhea" id="RHEA-COMP:9795"/>
        <dbReference type="ChEBI" id="CHEBI:77644"/>
        <dbReference type="ChEBI" id="CHEBI:78597"/>
        <dbReference type="ChEBI" id="CHEBI:78599"/>
        <dbReference type="ChEBI" id="CHEBI:78608"/>
        <dbReference type="EC" id="2.3.2.2"/>
    </reaction>
</comment>
<name>A0A2P6RR44_ROSCH</name>
<evidence type="ECO:0000313" key="13">
    <source>
        <dbReference type="EMBL" id="PRQ48906.1"/>
    </source>
</evidence>
<dbReference type="GO" id="GO:0005886">
    <property type="term" value="C:plasma membrane"/>
    <property type="evidence" value="ECO:0007669"/>
    <property type="project" value="TreeGrafter"/>
</dbReference>
<dbReference type="GO" id="GO:0016756">
    <property type="term" value="F:glutathione gamma-glutamylcysteinyltransferase activity"/>
    <property type="evidence" value="ECO:0007669"/>
    <property type="project" value="UniProtKB-ARBA"/>
</dbReference>
<evidence type="ECO:0000256" key="11">
    <source>
        <dbReference type="PIRSR" id="PIRSR600101-2"/>
    </source>
</evidence>
<keyword evidence="7" id="KW-0325">Glycoprotein</keyword>
<evidence type="ECO:0000256" key="9">
    <source>
        <dbReference type="ARBA" id="ARBA00047417"/>
    </source>
</evidence>
<dbReference type="SUPFAM" id="SSF56235">
    <property type="entry name" value="N-terminal nucleophile aminohydrolases (Ntn hydrolases)"/>
    <property type="match status" value="1"/>
</dbReference>
<protein>
    <recommendedName>
        <fullName evidence="12">Glutathione hydrolase</fullName>
        <ecNumber evidence="12">2.3.2.2</ecNumber>
        <ecNumber evidence="12">3.4.19.13</ecNumber>
    </recommendedName>
    <alternativeName>
        <fullName evidence="12">Gamma-glutamyltransferase</fullName>
    </alternativeName>
    <alternativeName>
        <fullName evidence="12">Gamma-glutamyltranspeptidase</fullName>
    </alternativeName>
</protein>
<sequence>MGNSTVLYSLLADMVPILLTVVLLFLSLLPSTTSLHAASGLTQNRREVIIARNGAVATDDGRCSKIGMTVLREGGHAVDASVAAALCLGVVSPASSGIGGGAFMLIRQGNGKAQAFDMRETAPALASQNMYAANATLKSKGALSVAIPGELAGLHEAWKQHGRLPWERLVKPAERLARLGFKISPYLNMQMTITESGILADEGLRHIFTSKGRLLQTGVTCRNRKLAETLRQISKFGPVAFYNGSIGSKFIRDIRKAGGILTMNDLQSYKVKVTKPVSIDTLGHKILAMPPPSGGPLLILMLNILSKYGNISGVSDPLWVHRQIESLKHVFAVRMNLGDPDFVNVTKVLADMLSPKFAEELKKTILDNMTFDPSHYGGRWGQINDHGTSHLSIIDHEQNAISMTTTVNSYFGAQMLSSSTGIVLNNEMDDFSIPGNVSTVPPPAPANFIRPGKRPLSSMTPTIILKDEQLKAVVGASGGAMIIPATAEVLLNHFARGMDPLSSVLAPRFYHQLYPNVVHYENWTTVIGDHFELPAQIRKSLQKKGHVLEPLAGGAICQFIVIEVLKKNGGSQEFVAVSDPRKGGIPAGF</sequence>
<dbReference type="FunFam" id="1.10.246.130:FF:000001">
    <property type="entry name" value="Gamma-glutamyltransferase 5 isoform 1"/>
    <property type="match status" value="1"/>
</dbReference>
<dbReference type="OMA" id="GFMLVHL"/>
<keyword evidence="8 12" id="KW-0012">Acyltransferase</keyword>
<dbReference type="UniPathway" id="UPA00204"/>
<comment type="pathway">
    <text evidence="3 12">Sulfur metabolism; glutathione metabolism.</text>
</comment>
<comment type="catalytic activity">
    <reaction evidence="2 12">
        <text>glutathione + H2O = L-cysteinylglycine + L-glutamate</text>
        <dbReference type="Rhea" id="RHEA:28807"/>
        <dbReference type="ChEBI" id="CHEBI:15377"/>
        <dbReference type="ChEBI" id="CHEBI:29985"/>
        <dbReference type="ChEBI" id="CHEBI:57925"/>
        <dbReference type="ChEBI" id="CHEBI:61694"/>
        <dbReference type="EC" id="3.4.19.13"/>
    </reaction>
</comment>
<dbReference type="GO" id="GO:0006751">
    <property type="term" value="P:glutathione catabolic process"/>
    <property type="evidence" value="ECO:0007669"/>
    <property type="project" value="UniProtKB-UniRule"/>
</dbReference>
<keyword evidence="6 12" id="KW-0378">Hydrolase</keyword>
<feature type="binding site" evidence="11">
    <location>
        <position position="119"/>
    </location>
    <ligand>
        <name>L-glutamate</name>
        <dbReference type="ChEBI" id="CHEBI:29985"/>
    </ligand>
</feature>
<dbReference type="FunFam" id="3.60.20.40:FF:000004">
    <property type="entry name" value="Glutathione hydrolase 1"/>
    <property type="match status" value="1"/>
</dbReference>
<evidence type="ECO:0000256" key="4">
    <source>
        <dbReference type="ARBA" id="ARBA00009381"/>
    </source>
</evidence>
<evidence type="ECO:0000256" key="7">
    <source>
        <dbReference type="ARBA" id="ARBA00023180"/>
    </source>
</evidence>
<dbReference type="PANTHER" id="PTHR11686">
    <property type="entry name" value="GAMMA GLUTAMYL TRANSPEPTIDASE"/>
    <property type="match status" value="1"/>
</dbReference>
<gene>
    <name evidence="13" type="ORF">RchiOBHm_Chr2g0115961</name>
</gene>
<dbReference type="GO" id="GO:0103068">
    <property type="term" value="F:leukotriene C4 gamma-glutamyl transferase activity"/>
    <property type="evidence" value="ECO:0007669"/>
    <property type="project" value="UniProtKB-EC"/>
</dbReference>
<dbReference type="InterPro" id="IPR029055">
    <property type="entry name" value="Ntn_hydrolases_N"/>
</dbReference>
<dbReference type="STRING" id="74649.A0A2P6RR44"/>
<dbReference type="InterPro" id="IPR043138">
    <property type="entry name" value="GGT_lsub"/>
</dbReference>
<evidence type="ECO:0000256" key="10">
    <source>
        <dbReference type="PIRSR" id="PIRSR600101-1"/>
    </source>
</evidence>
<keyword evidence="14" id="KW-1185">Reference proteome</keyword>
<feature type="binding site" evidence="11">
    <location>
        <begin position="406"/>
        <end position="408"/>
    </location>
    <ligand>
        <name>L-glutamate</name>
        <dbReference type="ChEBI" id="CHEBI:29985"/>
    </ligand>
</feature>
<evidence type="ECO:0000256" key="5">
    <source>
        <dbReference type="ARBA" id="ARBA00022679"/>
    </source>
</evidence>
<evidence type="ECO:0000313" key="14">
    <source>
        <dbReference type="Proteomes" id="UP000238479"/>
    </source>
</evidence>
<feature type="binding site" evidence="11">
    <location>
        <position position="479"/>
    </location>
    <ligand>
        <name>L-glutamate</name>
        <dbReference type="ChEBI" id="CHEBI:29985"/>
    </ligand>
</feature>
<dbReference type="Gene3D" id="1.10.246.130">
    <property type="match status" value="1"/>
</dbReference>
<evidence type="ECO:0000256" key="3">
    <source>
        <dbReference type="ARBA" id="ARBA00005115"/>
    </source>
</evidence>
<dbReference type="Gene3D" id="3.60.20.40">
    <property type="match status" value="1"/>
</dbReference>
<feature type="binding site" evidence="11">
    <location>
        <begin position="457"/>
        <end position="458"/>
    </location>
    <ligand>
        <name>L-glutamate</name>
        <dbReference type="ChEBI" id="CHEBI:29985"/>
    </ligand>
</feature>
<dbReference type="PANTHER" id="PTHR11686:SF34">
    <property type="entry name" value="GLUTATHIONE HYDROLASE 1-RELATED"/>
    <property type="match status" value="1"/>
</dbReference>
<evidence type="ECO:0000256" key="2">
    <source>
        <dbReference type="ARBA" id="ARBA00001089"/>
    </source>
</evidence>
<dbReference type="EMBL" id="PDCK01000040">
    <property type="protein sequence ID" value="PRQ48906.1"/>
    <property type="molecule type" value="Genomic_DNA"/>
</dbReference>
<reference evidence="13 14" key="1">
    <citation type="journal article" date="2018" name="Nat. Genet.">
        <title>The Rosa genome provides new insights in the design of modern roses.</title>
        <authorList>
            <person name="Bendahmane M."/>
        </authorList>
    </citation>
    <scope>NUCLEOTIDE SEQUENCE [LARGE SCALE GENOMIC DNA]</scope>
    <source>
        <strain evidence="14">cv. Old Blush</strain>
    </source>
</reference>
<evidence type="ECO:0000256" key="12">
    <source>
        <dbReference type="RuleBase" id="RU368068"/>
    </source>
</evidence>
<dbReference type="GO" id="GO:0036374">
    <property type="term" value="F:glutathione hydrolase activity"/>
    <property type="evidence" value="ECO:0007669"/>
    <property type="project" value="UniProtKB-UniRule"/>
</dbReference>
<dbReference type="InterPro" id="IPR000101">
    <property type="entry name" value="GGT_peptidase"/>
</dbReference>
<comment type="similarity">
    <text evidence="4">Belongs to the gamma-glutamyltransferase family.</text>
</comment>
<comment type="catalytic activity">
    <reaction evidence="1 12">
        <text>an S-substituted glutathione + H2O = an S-substituted L-cysteinylglycine + L-glutamate</text>
        <dbReference type="Rhea" id="RHEA:59468"/>
        <dbReference type="ChEBI" id="CHEBI:15377"/>
        <dbReference type="ChEBI" id="CHEBI:29985"/>
        <dbReference type="ChEBI" id="CHEBI:90779"/>
        <dbReference type="ChEBI" id="CHEBI:143103"/>
        <dbReference type="EC" id="3.4.19.13"/>
    </reaction>
</comment>
<dbReference type="EC" id="3.4.19.13" evidence="12"/>